<dbReference type="AlphaFoldDB" id="X0UC18"/>
<feature type="non-terminal residue" evidence="1">
    <location>
        <position position="1"/>
    </location>
</feature>
<reference evidence="1" key="1">
    <citation type="journal article" date="2014" name="Front. Microbiol.">
        <title>High frequency of phylogenetically diverse reductive dehalogenase-homologous genes in deep subseafloor sedimentary metagenomes.</title>
        <authorList>
            <person name="Kawai M."/>
            <person name="Futagami T."/>
            <person name="Toyoda A."/>
            <person name="Takaki Y."/>
            <person name="Nishi S."/>
            <person name="Hori S."/>
            <person name="Arai W."/>
            <person name="Tsubouchi T."/>
            <person name="Morono Y."/>
            <person name="Uchiyama I."/>
            <person name="Ito T."/>
            <person name="Fujiyama A."/>
            <person name="Inagaki F."/>
            <person name="Takami H."/>
        </authorList>
    </citation>
    <scope>NUCLEOTIDE SEQUENCE</scope>
    <source>
        <strain evidence="1">Expedition CK06-06</strain>
    </source>
</reference>
<proteinExistence type="predicted"/>
<organism evidence="1">
    <name type="scientific">marine sediment metagenome</name>
    <dbReference type="NCBI Taxonomy" id="412755"/>
    <lineage>
        <taxon>unclassified sequences</taxon>
        <taxon>metagenomes</taxon>
        <taxon>ecological metagenomes</taxon>
    </lineage>
</organism>
<gene>
    <name evidence="1" type="ORF">S01H1_26584</name>
</gene>
<protein>
    <submittedName>
        <fullName evidence="1">Uncharacterized protein</fullName>
    </submittedName>
</protein>
<evidence type="ECO:0000313" key="1">
    <source>
        <dbReference type="EMBL" id="GAF97927.1"/>
    </source>
</evidence>
<accession>X0UC18</accession>
<dbReference type="EMBL" id="BARS01016120">
    <property type="protein sequence ID" value="GAF97927.1"/>
    <property type="molecule type" value="Genomic_DNA"/>
</dbReference>
<sequence>KVQDIDDPGIILRLFLVQHEQKNHHVREWAPQKLVGAHDDFSAAR</sequence>
<comment type="caution">
    <text evidence="1">The sequence shown here is derived from an EMBL/GenBank/DDBJ whole genome shotgun (WGS) entry which is preliminary data.</text>
</comment>
<name>X0UC18_9ZZZZ</name>